<keyword evidence="2" id="KW-1185">Reference proteome</keyword>
<dbReference type="Proteomes" id="UP001058074">
    <property type="component" value="Unassembled WGS sequence"/>
</dbReference>
<organism evidence="1 2">
    <name type="scientific">Inconstantimicrobium mannanitabidum</name>
    <dbReference type="NCBI Taxonomy" id="1604901"/>
    <lineage>
        <taxon>Bacteria</taxon>
        <taxon>Bacillati</taxon>
        <taxon>Bacillota</taxon>
        <taxon>Clostridia</taxon>
        <taxon>Eubacteriales</taxon>
        <taxon>Clostridiaceae</taxon>
        <taxon>Inconstantimicrobium</taxon>
    </lineage>
</organism>
<reference evidence="1" key="1">
    <citation type="journal article" date="2025" name="Int. J. Syst. Evol. Microbiol.">
        <title>Inconstantimicrobium mannanitabidum sp. nov., a novel member of the family Clostridiaceae isolated from anoxic soil under the treatment of reductive soil disinfestation.</title>
        <authorList>
            <person name="Ueki A."/>
            <person name="Tonouchi A."/>
            <person name="Honma S."/>
            <person name="Kaku N."/>
            <person name="Ueki K."/>
        </authorList>
    </citation>
    <scope>NUCLEOTIDE SEQUENCE</scope>
    <source>
        <strain evidence="1">TW13</strain>
    </source>
</reference>
<dbReference type="EMBL" id="BROD01000001">
    <property type="protein sequence ID" value="GKX64906.1"/>
    <property type="molecule type" value="Genomic_DNA"/>
</dbReference>
<evidence type="ECO:0000313" key="2">
    <source>
        <dbReference type="Proteomes" id="UP001058074"/>
    </source>
</evidence>
<sequence>MDKIVLVIISIFFVIGGIDYILNNRYGYGEKFETGIKSMGALALAMGGILAISPLFGNALRGIVIPIARWTSVDPSIFTSIFLASDMGGLQIARQLSGGSIIGQYTGIIISSNLGATISFSIPLALGMIKDKDYDVFFKGIIIGIITVPVGGVVAGLMMGIKFQLLIINSMPIIILSILLVIGFRCSAYYMIKAFKILGKSIFILAIIIFIILGSLEVCSVNLPEGITPLSDTFKVVGRIALVVGGALPMIEAMKRYLGNYLELIGKKFRCGKVAISALIGSLASNIIAFASYNDINDDEKLLITAFSVSGAFVLGGQMGFISMMARNFLIPYIVSKIISGGSALIIAFYCIKRKSN</sequence>
<protein>
    <submittedName>
        <fullName evidence="1">Ethanolamine utilization protein EutH</fullName>
    </submittedName>
</protein>
<proteinExistence type="predicted"/>
<accession>A0ACB5R7H3</accession>
<comment type="caution">
    <text evidence="1">The sequence shown here is derived from an EMBL/GenBank/DDBJ whole genome shotgun (WGS) entry which is preliminary data.</text>
</comment>
<name>A0ACB5R7H3_9CLOT</name>
<evidence type="ECO:0000313" key="1">
    <source>
        <dbReference type="EMBL" id="GKX64906.1"/>
    </source>
</evidence>
<gene>
    <name evidence="1" type="ORF">rsdtw13_01640</name>
</gene>